<organism evidence="1 2">
    <name type="scientific">Sphingomonas citri</name>
    <dbReference type="NCBI Taxonomy" id="2862499"/>
    <lineage>
        <taxon>Bacteria</taxon>
        <taxon>Pseudomonadati</taxon>
        <taxon>Pseudomonadota</taxon>
        <taxon>Alphaproteobacteria</taxon>
        <taxon>Sphingomonadales</taxon>
        <taxon>Sphingomonadaceae</taxon>
        <taxon>Sphingomonas</taxon>
    </lineage>
</organism>
<accession>A0ABS7BJW6</accession>
<comment type="caution">
    <text evidence="1">The sequence shown here is derived from an EMBL/GenBank/DDBJ whole genome shotgun (WGS) entry which is preliminary data.</text>
</comment>
<dbReference type="RefSeq" id="WP_219747367.1">
    <property type="nucleotide sequence ID" value="NZ_JAHXZN010000001.1"/>
</dbReference>
<evidence type="ECO:0008006" key="3">
    <source>
        <dbReference type="Google" id="ProtNLM"/>
    </source>
</evidence>
<dbReference type="Gene3D" id="3.40.50.150">
    <property type="entry name" value="Vaccinia Virus protein VP39"/>
    <property type="match status" value="1"/>
</dbReference>
<gene>
    <name evidence="1" type="ORF">KZ820_04105</name>
</gene>
<evidence type="ECO:0000313" key="2">
    <source>
        <dbReference type="Proteomes" id="UP000759103"/>
    </source>
</evidence>
<sequence>MPMTAARFFAADPKEIWPAQEDSFFNELRTDNATYKTTAHDRFADLDAACIALLRQSARPIREVLDIGVSSGTTTLALYDRLREAGIDARVTGTDRSVSGHLVRVLPGVRTLLDDGGAPIQHDLFGLPVRPWFRRADRYTGMRGVRSALNATLGGRARRLVAAGASGASAVRLVSPRLAERPRVTIECNDIFAPTAAYHRRFDLVRVANLLHPGYFNVEQLRLGIAHTVSYLSGPGAWLLLARTLKRRHVATLFRVSDDGARLEIADRFNGGAEAEWLALEASLPAWNK</sequence>
<dbReference type="InterPro" id="IPR029063">
    <property type="entry name" value="SAM-dependent_MTases_sf"/>
</dbReference>
<proteinExistence type="predicted"/>
<protein>
    <recommendedName>
        <fullName evidence="3">Class I SAM-dependent methyltransferase</fullName>
    </recommendedName>
</protein>
<dbReference type="Proteomes" id="UP000759103">
    <property type="component" value="Unassembled WGS sequence"/>
</dbReference>
<reference evidence="1 2" key="1">
    <citation type="submission" date="2021-07" db="EMBL/GenBank/DDBJ databases">
        <title>Sphingomonas sp.</title>
        <authorList>
            <person name="Feng G."/>
            <person name="Li J."/>
            <person name="Pan M."/>
        </authorList>
    </citation>
    <scope>NUCLEOTIDE SEQUENCE [LARGE SCALE GENOMIC DNA]</scope>
    <source>
        <strain evidence="1 2">RRHST34</strain>
    </source>
</reference>
<dbReference type="SUPFAM" id="SSF53335">
    <property type="entry name" value="S-adenosyl-L-methionine-dependent methyltransferases"/>
    <property type="match status" value="1"/>
</dbReference>
<keyword evidence="2" id="KW-1185">Reference proteome</keyword>
<evidence type="ECO:0000313" key="1">
    <source>
        <dbReference type="EMBL" id="MBW6529908.1"/>
    </source>
</evidence>
<dbReference type="EMBL" id="JAHXZN010000001">
    <property type="protein sequence ID" value="MBW6529908.1"/>
    <property type="molecule type" value="Genomic_DNA"/>
</dbReference>
<name>A0ABS7BJW6_9SPHN</name>